<dbReference type="Proteomes" id="UP001301769">
    <property type="component" value="Unassembled WGS sequence"/>
</dbReference>
<reference evidence="2" key="2">
    <citation type="submission" date="2023-05" db="EMBL/GenBank/DDBJ databases">
        <authorList>
            <consortium name="Lawrence Berkeley National Laboratory"/>
            <person name="Steindorff A."/>
            <person name="Hensen N."/>
            <person name="Bonometti L."/>
            <person name="Westerberg I."/>
            <person name="Brannstrom I.O."/>
            <person name="Guillou S."/>
            <person name="Cros-Aarteil S."/>
            <person name="Calhoun S."/>
            <person name="Haridas S."/>
            <person name="Kuo A."/>
            <person name="Mondo S."/>
            <person name="Pangilinan J."/>
            <person name="Riley R."/>
            <person name="Labutti K."/>
            <person name="Andreopoulos B."/>
            <person name="Lipzen A."/>
            <person name="Chen C."/>
            <person name="Yanf M."/>
            <person name="Daum C."/>
            <person name="Ng V."/>
            <person name="Clum A."/>
            <person name="Ohm R."/>
            <person name="Martin F."/>
            <person name="Silar P."/>
            <person name="Natvig D."/>
            <person name="Lalanne C."/>
            <person name="Gautier V."/>
            <person name="Ament-Velasquez S.L."/>
            <person name="Kruys A."/>
            <person name="Hutchinson M.I."/>
            <person name="Powell A.J."/>
            <person name="Barry K."/>
            <person name="Miller A.N."/>
            <person name="Grigoriev I.V."/>
            <person name="Debuchy R."/>
            <person name="Gladieux P."/>
            <person name="Thoren M.H."/>
            <person name="Johannesson H."/>
        </authorList>
    </citation>
    <scope>NUCLEOTIDE SEQUENCE</scope>
    <source>
        <strain evidence="2">PSN293</strain>
    </source>
</reference>
<name>A0AAN7BE17_9PEZI</name>
<dbReference type="PANTHER" id="PTHR39603:SF1">
    <property type="entry name" value="CYANOVIRIN-N DOMAIN-CONTAINING PROTEIN"/>
    <property type="match status" value="1"/>
</dbReference>
<accession>A0AAN7BE17</accession>
<dbReference type="PANTHER" id="PTHR39603">
    <property type="entry name" value="CYANOVIRIN-N DOMAIN-CONTAINING PROTEIN"/>
    <property type="match status" value="1"/>
</dbReference>
<dbReference type="AlphaFoldDB" id="A0AAN7BE17"/>
<comment type="caution">
    <text evidence="2">The sequence shown here is derived from an EMBL/GenBank/DDBJ whole genome shotgun (WGS) entry which is preliminary data.</text>
</comment>
<gene>
    <name evidence="2" type="ORF">QBC37DRAFT_448828</name>
</gene>
<feature type="signal peptide" evidence="1">
    <location>
        <begin position="1"/>
        <end position="18"/>
    </location>
</feature>
<proteinExistence type="predicted"/>
<feature type="chain" id="PRO_5042897381" evidence="1">
    <location>
        <begin position="19"/>
        <end position="187"/>
    </location>
</feature>
<organism evidence="2 3">
    <name type="scientific">Rhypophila decipiens</name>
    <dbReference type="NCBI Taxonomy" id="261697"/>
    <lineage>
        <taxon>Eukaryota</taxon>
        <taxon>Fungi</taxon>
        <taxon>Dikarya</taxon>
        <taxon>Ascomycota</taxon>
        <taxon>Pezizomycotina</taxon>
        <taxon>Sordariomycetes</taxon>
        <taxon>Sordariomycetidae</taxon>
        <taxon>Sordariales</taxon>
        <taxon>Naviculisporaceae</taxon>
        <taxon>Rhypophila</taxon>
    </lineage>
</organism>
<sequence length="187" mass="20079">MTKIIHVLLLSICLTAAATPTFTNQGFSFREWVEEIITHPTGKHLSAEEAIASWYAFPFRDSYTNSARPGSVFERLGDPATCNEQGKLSAPIPDAVTCIMQLAAKGTEFCPTNGNATYCQFGAAVIEGTSKDGQQLNSYCNDLARGAGYVMDSCSRADNTVEGAGYVEGNGDILLRIHSPDGVGRMK</sequence>
<dbReference type="EMBL" id="MU858058">
    <property type="protein sequence ID" value="KAK4217585.1"/>
    <property type="molecule type" value="Genomic_DNA"/>
</dbReference>
<evidence type="ECO:0000256" key="1">
    <source>
        <dbReference type="SAM" id="SignalP"/>
    </source>
</evidence>
<evidence type="ECO:0000313" key="2">
    <source>
        <dbReference type="EMBL" id="KAK4217585.1"/>
    </source>
</evidence>
<keyword evidence="1" id="KW-0732">Signal</keyword>
<keyword evidence="3" id="KW-1185">Reference proteome</keyword>
<evidence type="ECO:0000313" key="3">
    <source>
        <dbReference type="Proteomes" id="UP001301769"/>
    </source>
</evidence>
<reference evidence="2" key="1">
    <citation type="journal article" date="2023" name="Mol. Phylogenet. Evol.">
        <title>Genome-scale phylogeny and comparative genomics of the fungal order Sordariales.</title>
        <authorList>
            <person name="Hensen N."/>
            <person name="Bonometti L."/>
            <person name="Westerberg I."/>
            <person name="Brannstrom I.O."/>
            <person name="Guillou S."/>
            <person name="Cros-Aarteil S."/>
            <person name="Calhoun S."/>
            <person name="Haridas S."/>
            <person name="Kuo A."/>
            <person name="Mondo S."/>
            <person name="Pangilinan J."/>
            <person name="Riley R."/>
            <person name="LaButti K."/>
            <person name="Andreopoulos B."/>
            <person name="Lipzen A."/>
            <person name="Chen C."/>
            <person name="Yan M."/>
            <person name="Daum C."/>
            <person name="Ng V."/>
            <person name="Clum A."/>
            <person name="Steindorff A."/>
            <person name="Ohm R.A."/>
            <person name="Martin F."/>
            <person name="Silar P."/>
            <person name="Natvig D.O."/>
            <person name="Lalanne C."/>
            <person name="Gautier V."/>
            <person name="Ament-Velasquez S.L."/>
            <person name="Kruys A."/>
            <person name="Hutchinson M.I."/>
            <person name="Powell A.J."/>
            <person name="Barry K."/>
            <person name="Miller A.N."/>
            <person name="Grigoriev I.V."/>
            <person name="Debuchy R."/>
            <person name="Gladieux P."/>
            <person name="Hiltunen Thoren M."/>
            <person name="Johannesson H."/>
        </authorList>
    </citation>
    <scope>NUCLEOTIDE SEQUENCE</scope>
    <source>
        <strain evidence="2">PSN293</strain>
    </source>
</reference>
<protein>
    <submittedName>
        <fullName evidence="2">Uncharacterized protein</fullName>
    </submittedName>
</protein>